<keyword evidence="2" id="KW-1133">Transmembrane helix</keyword>
<feature type="coiled-coil region" evidence="1">
    <location>
        <begin position="57"/>
        <end position="84"/>
    </location>
</feature>
<comment type="caution">
    <text evidence="3">The sequence shown here is derived from an EMBL/GenBank/DDBJ whole genome shotgun (WGS) entry which is preliminary data.</text>
</comment>
<evidence type="ECO:0000313" key="3">
    <source>
        <dbReference type="EMBL" id="MBN9412812.1"/>
    </source>
</evidence>
<dbReference type="EMBL" id="JAFKGL010000013">
    <property type="protein sequence ID" value="MBN9412812.1"/>
    <property type="molecule type" value="Genomic_DNA"/>
</dbReference>
<keyword evidence="2" id="KW-0812">Transmembrane</keyword>
<sequence length="214" mass="24674">MNENEHAQETKTSIDSEQEHPNSFLLKKILFANIIIFGFVLIGIALVIRHFNPTQAVNTLTTDLHKLEKRLALTEEKIKLYETYFLTLNNQLELLAADKNEPTKNESTQQKTDTSYQALIIEFKSLMDTETSSPLSIPLLEEGRFFKWLTRHIQIKETPHHQIYKKAYEFLKEGNLLQAIELLRPLGNDPASSLHHWLAKATNFQKSLSRGDES</sequence>
<protein>
    <submittedName>
        <fullName evidence="3">Uncharacterized protein</fullName>
    </submittedName>
</protein>
<proteinExistence type="predicted"/>
<feature type="transmembrane region" description="Helical" evidence="2">
    <location>
        <begin position="29"/>
        <end position="48"/>
    </location>
</feature>
<name>A0A8J7PQQ9_9PROT</name>
<gene>
    <name evidence="3" type="ORF">J0H12_02640</name>
</gene>
<evidence type="ECO:0000256" key="2">
    <source>
        <dbReference type="SAM" id="Phobius"/>
    </source>
</evidence>
<evidence type="ECO:0000256" key="1">
    <source>
        <dbReference type="SAM" id="Coils"/>
    </source>
</evidence>
<accession>A0A8J7PQQ9</accession>
<keyword evidence="1" id="KW-0175">Coiled coil</keyword>
<evidence type="ECO:0000313" key="4">
    <source>
        <dbReference type="Proteomes" id="UP000664414"/>
    </source>
</evidence>
<dbReference type="AlphaFoldDB" id="A0A8J7PQQ9"/>
<reference evidence="3" key="1">
    <citation type="submission" date="2021-02" db="EMBL/GenBank/DDBJ databases">
        <title>Thiocyanate and organic carbon inputs drive convergent selection for specific autotrophic Afipia and Thiobacillus strains within complex microbiomes.</title>
        <authorList>
            <person name="Huddy R.J."/>
            <person name="Sachdeva R."/>
            <person name="Kadzinga F."/>
            <person name="Kantor R.S."/>
            <person name="Harrison S.T.L."/>
            <person name="Banfield J.F."/>
        </authorList>
    </citation>
    <scope>NUCLEOTIDE SEQUENCE</scope>
    <source>
        <strain evidence="3">SCN18_10_11_15_R4_P_38_20</strain>
    </source>
</reference>
<dbReference type="Proteomes" id="UP000664414">
    <property type="component" value="Unassembled WGS sequence"/>
</dbReference>
<organism evidence="3 4">
    <name type="scientific">Candidatus Paracaedimonas acanthamoebae</name>
    <dbReference type="NCBI Taxonomy" id="244581"/>
    <lineage>
        <taxon>Bacteria</taxon>
        <taxon>Pseudomonadati</taxon>
        <taxon>Pseudomonadota</taxon>
        <taxon>Alphaproteobacteria</taxon>
        <taxon>Holosporales</taxon>
        <taxon>Caedimonadaceae</taxon>
        <taxon>Candidatus Paracaedimonas</taxon>
    </lineage>
</organism>
<keyword evidence="2" id="KW-0472">Membrane</keyword>